<sequence length="250" mass="27020">MSLFTLSLALVFVGVAIVLSSGLKLGLEKDIVIAAVRSTIQLLIIGYVLSFIFSADSPVFMIVMVMLIIGAASQNIIKRKHNIPGLAWRVVVTLVTIEAVSMLFLLGLQIIPPSPRYVITFSGMIVGSSMVIANLFLNRLKAEVQTRKEEVQVVLALGGTSRQAMQPILKGAIRASMIPTIDSTKTMGLVQLPGMMTGQIIGGADPIEAVRFQLVIVFSLLATAALTSIILGRLAYPALFNEYEQLNYKE</sequence>
<accession>A0A0F5I0L2</accession>
<proteinExistence type="inferred from homology"/>
<evidence type="ECO:0000313" key="8">
    <source>
        <dbReference type="Proteomes" id="UP000031563"/>
    </source>
</evidence>
<dbReference type="AlphaFoldDB" id="A0A0F5I0L2"/>
<evidence type="ECO:0000256" key="6">
    <source>
        <dbReference type="SAM" id="Phobius"/>
    </source>
</evidence>
<dbReference type="Pfam" id="PF03649">
    <property type="entry name" value="UPF0014"/>
    <property type="match status" value="1"/>
</dbReference>
<dbReference type="STRING" id="1221996.QY95_00340"/>
<evidence type="ECO:0000256" key="5">
    <source>
        <dbReference type="ARBA" id="ARBA00023136"/>
    </source>
</evidence>
<dbReference type="RefSeq" id="WP_039232420.1">
    <property type="nucleotide sequence ID" value="NZ_JWIR02000012.1"/>
</dbReference>
<organism evidence="7 8">
    <name type="scientific">Bacillus thermotolerans</name>
    <name type="common">Quasibacillus thermotolerans</name>
    <dbReference type="NCBI Taxonomy" id="1221996"/>
    <lineage>
        <taxon>Bacteria</taxon>
        <taxon>Bacillati</taxon>
        <taxon>Bacillota</taxon>
        <taxon>Bacilli</taxon>
        <taxon>Bacillales</taxon>
        <taxon>Bacillaceae</taxon>
        <taxon>Bacillus</taxon>
    </lineage>
</organism>
<gene>
    <name evidence="7" type="ORF">QY95_00340</name>
</gene>
<name>A0A0F5I0L2_BACTR</name>
<dbReference type="OrthoDB" id="9791807at2"/>
<protein>
    <submittedName>
        <fullName evidence="7">YbbM seven transmembrane helix protein</fullName>
    </submittedName>
</protein>
<dbReference type="Proteomes" id="UP000031563">
    <property type="component" value="Unassembled WGS sequence"/>
</dbReference>
<evidence type="ECO:0000256" key="1">
    <source>
        <dbReference type="ARBA" id="ARBA00004141"/>
    </source>
</evidence>
<feature type="transmembrane region" description="Helical" evidence="6">
    <location>
        <begin position="44"/>
        <end position="69"/>
    </location>
</feature>
<dbReference type="InterPro" id="IPR005226">
    <property type="entry name" value="UPF0014_fam"/>
</dbReference>
<accession>A0A0F5IAC8</accession>
<feature type="transmembrane region" description="Helical" evidence="6">
    <location>
        <begin position="90"/>
        <end position="111"/>
    </location>
</feature>
<feature type="transmembrane region" description="Helical" evidence="6">
    <location>
        <begin position="214"/>
        <end position="236"/>
    </location>
</feature>
<dbReference type="GO" id="GO:0005886">
    <property type="term" value="C:plasma membrane"/>
    <property type="evidence" value="ECO:0007669"/>
    <property type="project" value="TreeGrafter"/>
</dbReference>
<dbReference type="PANTHER" id="PTHR30028:SF0">
    <property type="entry name" value="PROTEIN ALUMINUM SENSITIVE 3"/>
    <property type="match status" value="1"/>
</dbReference>
<dbReference type="EMBL" id="JWIR02000012">
    <property type="protein sequence ID" value="KKB42491.1"/>
    <property type="molecule type" value="Genomic_DNA"/>
</dbReference>
<dbReference type="PANTHER" id="PTHR30028">
    <property type="entry name" value="UPF0014 INNER MEMBRANE PROTEIN YBBM-RELATED"/>
    <property type="match status" value="1"/>
</dbReference>
<keyword evidence="5 6" id="KW-0472">Membrane</keyword>
<keyword evidence="8" id="KW-1185">Reference proteome</keyword>
<keyword evidence="4 6" id="KW-1133">Transmembrane helix</keyword>
<reference evidence="7" key="1">
    <citation type="submission" date="2015-02" db="EMBL/GenBank/DDBJ databases">
        <title>Genome Assembly of Bacillaceae bacterium MTCC 8252.</title>
        <authorList>
            <person name="Verma A."/>
            <person name="Khatri I."/>
            <person name="Mual P."/>
            <person name="Subramanian S."/>
            <person name="Krishnamurthi S."/>
        </authorList>
    </citation>
    <scope>NUCLEOTIDE SEQUENCE [LARGE SCALE GENOMIC DNA]</scope>
    <source>
        <strain evidence="7">MTCC 8252</strain>
    </source>
</reference>
<comment type="similarity">
    <text evidence="2">Belongs to the UPF0014 family.</text>
</comment>
<evidence type="ECO:0000256" key="2">
    <source>
        <dbReference type="ARBA" id="ARBA00005268"/>
    </source>
</evidence>
<evidence type="ECO:0000256" key="4">
    <source>
        <dbReference type="ARBA" id="ARBA00022989"/>
    </source>
</evidence>
<evidence type="ECO:0000313" key="7">
    <source>
        <dbReference type="EMBL" id="KKB42491.1"/>
    </source>
</evidence>
<feature type="transmembrane region" description="Helical" evidence="6">
    <location>
        <begin position="117"/>
        <end position="137"/>
    </location>
</feature>
<keyword evidence="3 6" id="KW-0812">Transmembrane</keyword>
<comment type="caution">
    <text evidence="7">The sequence shown here is derived from an EMBL/GenBank/DDBJ whole genome shotgun (WGS) entry which is preliminary data.</text>
</comment>
<comment type="subcellular location">
    <subcellularLocation>
        <location evidence="1">Membrane</location>
        <topology evidence="1">Multi-pass membrane protein</topology>
    </subcellularLocation>
</comment>
<evidence type="ECO:0000256" key="3">
    <source>
        <dbReference type="ARBA" id="ARBA00022692"/>
    </source>
</evidence>